<evidence type="ECO:0000256" key="7">
    <source>
        <dbReference type="ARBA" id="ARBA00023004"/>
    </source>
</evidence>
<dbReference type="EMBL" id="JAFLNM010000001">
    <property type="protein sequence ID" value="MBO0340359.1"/>
    <property type="molecule type" value="Genomic_DNA"/>
</dbReference>
<dbReference type="NCBIfam" id="TIGR01944">
    <property type="entry name" value="rnfB"/>
    <property type="match status" value="1"/>
</dbReference>
<feature type="binding site" evidence="10">
    <location>
        <position position="73"/>
    </location>
    <ligand>
        <name>[4Fe-4S] cluster</name>
        <dbReference type="ChEBI" id="CHEBI:49883"/>
        <label>1</label>
    </ligand>
</feature>
<feature type="domain" description="4Fe-4S" evidence="12">
    <location>
        <begin position="31"/>
        <end position="90"/>
    </location>
</feature>
<dbReference type="HAMAP" id="MF_00463">
    <property type="entry name" value="RsxB_RnfB"/>
    <property type="match status" value="1"/>
</dbReference>
<evidence type="ECO:0000256" key="5">
    <source>
        <dbReference type="ARBA" id="ARBA00022967"/>
    </source>
</evidence>
<evidence type="ECO:0000256" key="10">
    <source>
        <dbReference type="HAMAP-Rule" id="MF_00463"/>
    </source>
</evidence>
<comment type="caution">
    <text evidence="10">Lacks conserved residue(s) required for the propagation of feature annotation.</text>
</comment>
<feature type="domain" description="4Fe-4S ferredoxin-type" evidence="11">
    <location>
        <begin position="161"/>
        <end position="190"/>
    </location>
</feature>
<evidence type="ECO:0000256" key="4">
    <source>
        <dbReference type="ARBA" id="ARBA00022737"/>
    </source>
</evidence>
<evidence type="ECO:0000256" key="1">
    <source>
        <dbReference type="ARBA" id="ARBA00022448"/>
    </source>
</evidence>
<evidence type="ECO:0000256" key="9">
    <source>
        <dbReference type="ARBA" id="ARBA00023136"/>
    </source>
</evidence>
<dbReference type="PANTHER" id="PTHR43560">
    <property type="entry name" value="ION-TRANSLOCATING OXIDOREDUCTASE COMPLEX SUBUNIT B"/>
    <property type="match status" value="1"/>
</dbReference>
<evidence type="ECO:0000259" key="12">
    <source>
        <dbReference type="PROSITE" id="PS51656"/>
    </source>
</evidence>
<dbReference type="Gene3D" id="1.10.15.40">
    <property type="entry name" value="Electron transport complex subunit B, putative Fe-S cluster"/>
    <property type="match status" value="1"/>
</dbReference>
<feature type="region of interest" description="Hydrophobic" evidence="10">
    <location>
        <begin position="1"/>
        <end position="25"/>
    </location>
</feature>
<dbReference type="InterPro" id="IPR017900">
    <property type="entry name" value="4Fe4S_Fe_S_CS"/>
</dbReference>
<feature type="binding site" evidence="10">
    <location>
        <position position="150"/>
    </location>
    <ligand>
        <name>[4Fe-4S] cluster</name>
        <dbReference type="ChEBI" id="CHEBI:49883"/>
        <label>3</label>
    </ligand>
</feature>
<keyword evidence="5 10" id="KW-1278">Translocase</keyword>
<dbReference type="InterPro" id="IPR017896">
    <property type="entry name" value="4Fe4S_Fe-S-bd"/>
</dbReference>
<dbReference type="SUPFAM" id="SSF54862">
    <property type="entry name" value="4Fe-4S ferredoxins"/>
    <property type="match status" value="2"/>
</dbReference>
<evidence type="ECO:0000256" key="6">
    <source>
        <dbReference type="ARBA" id="ARBA00022982"/>
    </source>
</evidence>
<comment type="caution">
    <text evidence="13">The sequence shown here is derived from an EMBL/GenBank/DDBJ whole genome shotgun (WGS) entry which is preliminary data.</text>
</comment>
<accession>A0ABS3FB32</accession>
<feature type="binding site" evidence="10">
    <location>
        <position position="173"/>
    </location>
    <ligand>
        <name>[4Fe-4S] cluster</name>
        <dbReference type="ChEBI" id="CHEBI:49883"/>
        <label>3</label>
    </ligand>
</feature>
<keyword evidence="7 10" id="KW-0408">Iron</keyword>
<dbReference type="PROSITE" id="PS00198">
    <property type="entry name" value="4FE4S_FER_1"/>
    <property type="match status" value="1"/>
</dbReference>
<dbReference type="Pfam" id="PF04060">
    <property type="entry name" value="FeS"/>
    <property type="match status" value="1"/>
</dbReference>
<dbReference type="InterPro" id="IPR010207">
    <property type="entry name" value="Elect_transpt_cplx_RnfB/RsxB"/>
</dbReference>
<evidence type="ECO:0000256" key="2">
    <source>
        <dbReference type="ARBA" id="ARBA00022485"/>
    </source>
</evidence>
<dbReference type="RefSeq" id="WP_207026067.1">
    <property type="nucleotide sequence ID" value="NZ_JAFLNM010000001.1"/>
</dbReference>
<comment type="subcellular location">
    <subcellularLocation>
        <location evidence="10">Cell membrane</location>
    </subcellularLocation>
</comment>
<name>A0ABS3FB32_9FLAO</name>
<keyword evidence="14" id="KW-1185">Reference proteome</keyword>
<dbReference type="Proteomes" id="UP000664807">
    <property type="component" value="Unassembled WGS sequence"/>
</dbReference>
<evidence type="ECO:0000259" key="11">
    <source>
        <dbReference type="PROSITE" id="PS51379"/>
    </source>
</evidence>
<dbReference type="PROSITE" id="PS51656">
    <property type="entry name" value="4FE4S"/>
    <property type="match status" value="1"/>
</dbReference>
<evidence type="ECO:0000313" key="13">
    <source>
        <dbReference type="EMBL" id="MBO0340359.1"/>
    </source>
</evidence>
<feature type="binding site" evidence="10">
    <location>
        <position position="56"/>
    </location>
    <ligand>
        <name>[4Fe-4S] cluster</name>
        <dbReference type="ChEBI" id="CHEBI:49883"/>
        <label>1</label>
    </ligand>
</feature>
<evidence type="ECO:0000256" key="3">
    <source>
        <dbReference type="ARBA" id="ARBA00022723"/>
    </source>
</evidence>
<sequence length="288" mass="30503">MSIVIAVAALGGLTLLLAIMLIVANKKLFVYEDPRIDKVEDMLPHANCGACGFPGCRPFAEALVQGRALPGKCTVSTDEGRQAIANFLGVDMGAEEKKVARLACAGGTNVAINRAQYVGVQSCQAAALVSGGGKGCFWGCLGHGDCEVVCDFDAITMNEHGLPIVDQDKCTACGDCVEACPKDLFSLQPISHHLWVACKNLEHGEAVLEDCQVGCTACGKCAMDAPDDLITIKNNLPVVNYAKNHNTQVPIQRCPTGAIVWFNDDGEPIKGKESKKIIRKGSRSLGNT</sequence>
<proteinExistence type="inferred from homology"/>
<comment type="similarity">
    <text evidence="10">Belongs to the 4Fe4S bacterial-type ferredoxin family. RnfB subfamily.</text>
</comment>
<keyword evidence="9 10" id="KW-0472">Membrane</keyword>
<keyword evidence="4 10" id="KW-0677">Repeat</keyword>
<gene>
    <name evidence="10" type="primary">rnfB</name>
    <name evidence="13" type="ORF">J0654_01830</name>
</gene>
<feature type="binding site" evidence="10">
    <location>
        <position position="146"/>
    </location>
    <ligand>
        <name>[4Fe-4S] cluster</name>
        <dbReference type="ChEBI" id="CHEBI:49883"/>
        <label>2</label>
    </ligand>
</feature>
<comment type="cofactor">
    <cofactor evidence="10">
        <name>[4Fe-4S] cluster</name>
        <dbReference type="ChEBI" id="CHEBI:49883"/>
    </cofactor>
    <text evidence="10">Binds 3 [4Fe-4S] clusters.</text>
</comment>
<protein>
    <recommendedName>
        <fullName evidence="10">Ion-translocating oxidoreductase complex subunit B</fullName>
        <ecNumber evidence="10">7.-.-.-</ecNumber>
    </recommendedName>
    <alternativeName>
        <fullName evidence="10">Rnf electron transport complex subunit B</fullName>
    </alternativeName>
</protein>
<dbReference type="Gene3D" id="3.30.70.20">
    <property type="match status" value="2"/>
</dbReference>
<dbReference type="PROSITE" id="PS51379">
    <property type="entry name" value="4FE4S_FER_2"/>
    <property type="match status" value="2"/>
</dbReference>
<feature type="binding site" evidence="10">
    <location>
        <position position="170"/>
    </location>
    <ligand>
        <name>[4Fe-4S] cluster</name>
        <dbReference type="ChEBI" id="CHEBI:49883"/>
        <label>3</label>
    </ligand>
</feature>
<organism evidence="13 14">
    <name type="scientific">Flagellimonas profundi</name>
    <dbReference type="NCBI Taxonomy" id="2915620"/>
    <lineage>
        <taxon>Bacteria</taxon>
        <taxon>Pseudomonadati</taxon>
        <taxon>Bacteroidota</taxon>
        <taxon>Flavobacteriia</taxon>
        <taxon>Flavobacteriales</taxon>
        <taxon>Flavobacteriaceae</taxon>
        <taxon>Flagellimonas</taxon>
    </lineage>
</organism>
<dbReference type="InterPro" id="IPR007202">
    <property type="entry name" value="4Fe-4S_dom"/>
</dbReference>
<dbReference type="InterPro" id="IPR050395">
    <property type="entry name" value="4Fe4S_Ferredoxin_RnfB"/>
</dbReference>
<feature type="binding site" evidence="10">
    <location>
        <position position="180"/>
    </location>
    <ligand>
        <name>[4Fe-4S] cluster</name>
        <dbReference type="ChEBI" id="CHEBI:49883"/>
        <label>2</label>
    </ligand>
</feature>
<comment type="function">
    <text evidence="10">Part of a membrane-bound complex that couples electron transfer with translocation of ions across the membrane.</text>
</comment>
<keyword evidence="6 10" id="KW-0249">Electron transport</keyword>
<dbReference type="Pfam" id="PF00037">
    <property type="entry name" value="Fer4"/>
    <property type="match status" value="1"/>
</dbReference>
<feature type="binding site" evidence="10">
    <location>
        <position position="51"/>
    </location>
    <ligand>
        <name>[4Fe-4S] cluster</name>
        <dbReference type="ChEBI" id="CHEBI:49883"/>
        <label>1</label>
    </ligand>
</feature>
<keyword evidence="10" id="KW-1003">Cell membrane</keyword>
<feature type="binding site" evidence="10">
    <location>
        <position position="140"/>
    </location>
    <ligand>
        <name>[4Fe-4S] cluster</name>
        <dbReference type="ChEBI" id="CHEBI:49883"/>
        <label>2</label>
    </ligand>
</feature>
<keyword evidence="2 10" id="KW-0004">4Fe-4S</keyword>
<feature type="binding site" evidence="10">
    <location>
        <position position="136"/>
    </location>
    <ligand>
        <name>[4Fe-4S] cluster</name>
        <dbReference type="ChEBI" id="CHEBI:49883"/>
        <label>2</label>
    </ligand>
</feature>
<dbReference type="EC" id="7.-.-.-" evidence="10"/>
<comment type="subunit">
    <text evidence="10">The complex is composed of six subunits: RnfA, RnfB, RnfC, RnfD, RnfE and RnfG.</text>
</comment>
<keyword evidence="8 10" id="KW-0411">Iron-sulfur</keyword>
<evidence type="ECO:0000256" key="8">
    <source>
        <dbReference type="ARBA" id="ARBA00023014"/>
    </source>
</evidence>
<dbReference type="PANTHER" id="PTHR43560:SF1">
    <property type="entry name" value="ION-TRANSLOCATING OXIDOREDUCTASE COMPLEX SUBUNIT B"/>
    <property type="match status" value="1"/>
</dbReference>
<feature type="binding site" evidence="10">
    <location>
        <position position="176"/>
    </location>
    <ligand>
        <name>[4Fe-4S] cluster</name>
        <dbReference type="ChEBI" id="CHEBI:49883"/>
        <label>3</label>
    </ligand>
</feature>
<feature type="domain" description="4Fe-4S ferredoxin-type" evidence="11">
    <location>
        <begin position="204"/>
        <end position="235"/>
    </location>
</feature>
<reference evidence="13 14" key="1">
    <citation type="submission" date="2021-03" db="EMBL/GenBank/DDBJ databases">
        <title>Muricauda lutimaris sp. nov. and Muricauda ruestringensis sp. nov, two marine members of the Flavobacteriaceae isolated from deep sea sediments of Western Pacific.</title>
        <authorList>
            <person name="Zhao S."/>
            <person name="Liu R."/>
        </authorList>
    </citation>
    <scope>NUCLEOTIDE SEQUENCE [LARGE SCALE GENOMIC DNA]</scope>
    <source>
        <strain evidence="13 14">BC31-3-A3</strain>
    </source>
</reference>
<keyword evidence="3 10" id="KW-0479">Metal-binding</keyword>
<evidence type="ECO:0000313" key="14">
    <source>
        <dbReference type="Proteomes" id="UP000664807"/>
    </source>
</evidence>
<feature type="binding site" evidence="10">
    <location>
        <position position="48"/>
    </location>
    <ligand>
        <name>[4Fe-4S] cluster</name>
        <dbReference type="ChEBI" id="CHEBI:49883"/>
        <label>1</label>
    </ligand>
</feature>
<keyword evidence="1 10" id="KW-0813">Transport</keyword>